<feature type="domain" description="FAD-binding PCMH-type" evidence="7">
    <location>
        <begin position="79"/>
        <end position="251"/>
    </location>
</feature>
<evidence type="ECO:0000256" key="4">
    <source>
        <dbReference type="ARBA" id="ARBA00022989"/>
    </source>
</evidence>
<evidence type="ECO:0000313" key="8">
    <source>
        <dbReference type="EMBL" id="EKD17973.1"/>
    </source>
</evidence>
<dbReference type="Pfam" id="PF01565">
    <property type="entry name" value="FAD_binding_4"/>
    <property type="match status" value="1"/>
</dbReference>
<dbReference type="PANTHER" id="PTHR10801">
    <property type="entry name" value="24-DEHYDROCHOLESTEROL REDUCTASE"/>
    <property type="match status" value="1"/>
</dbReference>
<dbReference type="GeneID" id="18759680"/>
<keyword evidence="3" id="KW-0812">Transmembrane</keyword>
<evidence type="ECO:0000256" key="5">
    <source>
        <dbReference type="ARBA" id="ARBA00023136"/>
    </source>
</evidence>
<dbReference type="EC" id="1.3.1.72" evidence="2"/>
<gene>
    <name evidence="8" type="ORF">MBM_03745</name>
</gene>
<dbReference type="eggNOG" id="KOG1262">
    <property type="taxonomic scope" value="Eukaryota"/>
</dbReference>
<dbReference type="PROSITE" id="PS51387">
    <property type="entry name" value="FAD_PCMH"/>
    <property type="match status" value="1"/>
</dbReference>
<dbReference type="InterPro" id="IPR040165">
    <property type="entry name" value="Diminuto-like"/>
</dbReference>
<dbReference type="OrthoDB" id="415825at2759"/>
<protein>
    <recommendedName>
        <fullName evidence="2">Delta(24)-sterol reductase</fullName>
        <ecNumber evidence="2">1.3.1.72</ecNumber>
    </recommendedName>
</protein>
<dbReference type="GO" id="GO:0005737">
    <property type="term" value="C:cytoplasm"/>
    <property type="evidence" value="ECO:0007669"/>
    <property type="project" value="TreeGrafter"/>
</dbReference>
<organism evidence="8 9">
    <name type="scientific">Marssonina brunnea f. sp. multigermtubi (strain MB_m1)</name>
    <name type="common">Marssonina leaf spot fungus</name>
    <dbReference type="NCBI Taxonomy" id="1072389"/>
    <lineage>
        <taxon>Eukaryota</taxon>
        <taxon>Fungi</taxon>
        <taxon>Dikarya</taxon>
        <taxon>Ascomycota</taxon>
        <taxon>Pezizomycotina</taxon>
        <taxon>Leotiomycetes</taxon>
        <taxon>Helotiales</taxon>
        <taxon>Drepanopezizaceae</taxon>
        <taxon>Drepanopeziza</taxon>
    </lineage>
</organism>
<evidence type="ECO:0000256" key="2">
    <source>
        <dbReference type="ARBA" id="ARBA00012405"/>
    </source>
</evidence>
<proteinExistence type="predicted"/>
<feature type="region of interest" description="Disordered" evidence="6">
    <location>
        <begin position="44"/>
        <end position="65"/>
    </location>
</feature>
<feature type="region of interest" description="Disordered" evidence="6">
    <location>
        <begin position="1"/>
        <end position="20"/>
    </location>
</feature>
<evidence type="ECO:0000256" key="6">
    <source>
        <dbReference type="SAM" id="MobiDB-lite"/>
    </source>
</evidence>
<dbReference type="EMBL" id="JH921434">
    <property type="protein sequence ID" value="EKD17973.1"/>
    <property type="molecule type" value="Genomic_DNA"/>
</dbReference>
<dbReference type="GO" id="GO:0000246">
    <property type="term" value="F:Delta24(24-1) sterol reductase activity"/>
    <property type="evidence" value="ECO:0007669"/>
    <property type="project" value="TreeGrafter"/>
</dbReference>
<dbReference type="SUPFAM" id="SSF56176">
    <property type="entry name" value="FAD-binding/transporter-associated domain-like"/>
    <property type="match status" value="1"/>
</dbReference>
<feature type="compositionally biased region" description="Polar residues" evidence="6">
    <location>
        <begin position="56"/>
        <end position="65"/>
    </location>
</feature>
<dbReference type="STRING" id="1072389.K1XB70"/>
<dbReference type="GO" id="GO:0008202">
    <property type="term" value="P:steroid metabolic process"/>
    <property type="evidence" value="ECO:0007669"/>
    <property type="project" value="TreeGrafter"/>
</dbReference>
<accession>K1XB70</accession>
<dbReference type="InterPro" id="IPR036318">
    <property type="entry name" value="FAD-bd_PCMH-like_sf"/>
</dbReference>
<dbReference type="RefSeq" id="XP_007291634.1">
    <property type="nucleotide sequence ID" value="XM_007291572.1"/>
</dbReference>
<dbReference type="InterPro" id="IPR016166">
    <property type="entry name" value="FAD-bd_PCMH"/>
</dbReference>
<keyword evidence="9" id="KW-1185">Reference proteome</keyword>
<dbReference type="KEGG" id="mbe:MBM_03745"/>
<feature type="compositionally biased region" description="Polar residues" evidence="6">
    <location>
        <begin position="1"/>
        <end position="18"/>
    </location>
</feature>
<comment type="subcellular location">
    <subcellularLocation>
        <location evidence="1">Membrane</location>
        <topology evidence="1">Single-pass membrane protein</topology>
    </subcellularLocation>
</comment>
<dbReference type="Proteomes" id="UP000006753">
    <property type="component" value="Unassembled WGS sequence"/>
</dbReference>
<dbReference type="FunFam" id="3.30.465.10:FF:000031">
    <property type="entry name" value="FAD binding domain protein"/>
    <property type="match status" value="1"/>
</dbReference>
<dbReference type="InterPro" id="IPR006094">
    <property type="entry name" value="Oxid_FAD_bind_N"/>
</dbReference>
<dbReference type="PANTHER" id="PTHR10801:SF10">
    <property type="entry name" value="FAD BINDING DOMAIN PROTEIN (AFU_ORTHOLOGUE AFUA_6G14300)"/>
    <property type="match status" value="1"/>
</dbReference>
<sequence length="593" mass="67363">MKPQWTAISASRPRSLQKPTCIPRHANFSQRGISAAARDFSASHCTAPRKAPHSSPRCSNAPRSYNKQVFPQKRPFSTIRHRNDGAMAQHKETVEEISATVASYHARGEKFRIYHGSTNSTRPNAKKNLVDTSALSHVLHIDPETKTCLVEPNVPMDRLVEATMAYGLVPPVVMEFPGITVGGGYSGTSGESSSFKHGFFDQTINWVEMILADGEVVRLSPTEKGDLFHGAAGAVGTFGVTTLVEIQLQDAKKYVETTYHPVQSMEEAIAKCKFFTKPSSKEDYVDGIMFSQTQGAIITGRLTDTPKSDLELQCFSAASDPWFYLHVQETVNANFAPVSEIIPLAEYLFRYDRGGFWVGKSAFEYFKFPFNKFTRRWLDDFLHTRMMYTALHASGQSKKYVVQDLALPYDTVEVFVKYTDEEFGIWPLWLCPLKQSKLPTMHPHYPSSSSSSLSPRGEHETLEPLLNIGLWGPGPENHTDFITKNRLLEAKLKQLGGMKWLYAHTYYSEDEFWSQFDREWYEALRRKYRAEGMPSVYEKVKVVEEVAETGREEKEKGWPWGGFHGIRKAIESRSYVEARRSTWKTLERPKVEN</sequence>
<dbReference type="AlphaFoldDB" id="K1XB70"/>
<reference evidence="8 9" key="1">
    <citation type="journal article" date="2012" name="BMC Genomics">
        <title>Sequencing the genome of Marssonina brunnea reveals fungus-poplar co-evolution.</title>
        <authorList>
            <person name="Zhu S."/>
            <person name="Cao Y.-Z."/>
            <person name="Jiang C."/>
            <person name="Tan B.-Y."/>
            <person name="Wang Z."/>
            <person name="Feng S."/>
            <person name="Zhang L."/>
            <person name="Su X.-H."/>
            <person name="Brejova B."/>
            <person name="Vinar T."/>
            <person name="Xu M."/>
            <person name="Wang M.-X."/>
            <person name="Zhang S.-G."/>
            <person name="Huang M.-R."/>
            <person name="Wu R."/>
            <person name="Zhou Y."/>
        </authorList>
    </citation>
    <scope>NUCLEOTIDE SEQUENCE [LARGE SCALE GENOMIC DNA]</scope>
    <source>
        <strain evidence="8 9">MB_m1</strain>
    </source>
</reference>
<dbReference type="GO" id="GO:0050614">
    <property type="term" value="F:Delta24-sterol reductase activity"/>
    <property type="evidence" value="ECO:0007669"/>
    <property type="project" value="UniProtKB-EC"/>
</dbReference>
<evidence type="ECO:0000259" key="7">
    <source>
        <dbReference type="PROSITE" id="PS51387"/>
    </source>
</evidence>
<evidence type="ECO:0000256" key="3">
    <source>
        <dbReference type="ARBA" id="ARBA00022692"/>
    </source>
</evidence>
<evidence type="ECO:0000313" key="9">
    <source>
        <dbReference type="Proteomes" id="UP000006753"/>
    </source>
</evidence>
<keyword evidence="4" id="KW-1133">Transmembrane helix</keyword>
<name>K1XB70_MARBU</name>
<dbReference type="Gene3D" id="3.30.465.10">
    <property type="match status" value="1"/>
</dbReference>
<dbReference type="GO" id="GO:0016020">
    <property type="term" value="C:membrane"/>
    <property type="evidence" value="ECO:0007669"/>
    <property type="project" value="UniProtKB-SubCell"/>
</dbReference>
<dbReference type="InParanoid" id="K1XB70"/>
<evidence type="ECO:0000256" key="1">
    <source>
        <dbReference type="ARBA" id="ARBA00004167"/>
    </source>
</evidence>
<dbReference type="HOGENOM" id="CLU_025883_0_0_1"/>
<keyword evidence="5" id="KW-0472">Membrane</keyword>
<dbReference type="OMA" id="WVGRSAF"/>
<dbReference type="InterPro" id="IPR016169">
    <property type="entry name" value="FAD-bd_PCMH_sub2"/>
</dbReference>
<dbReference type="GO" id="GO:0071949">
    <property type="term" value="F:FAD binding"/>
    <property type="evidence" value="ECO:0007669"/>
    <property type="project" value="InterPro"/>
</dbReference>